<feature type="domain" description="Carrier" evidence="1">
    <location>
        <begin position="523"/>
        <end position="597"/>
    </location>
</feature>
<dbReference type="STRING" id="1941349.STSP1_01643"/>
<dbReference type="InterPro" id="IPR001031">
    <property type="entry name" value="Thioesterase"/>
</dbReference>
<dbReference type="InterPro" id="IPR010071">
    <property type="entry name" value="AA_adenyl_dom"/>
</dbReference>
<accession>A0A1W6LNA4</accession>
<dbReference type="GO" id="GO:0005737">
    <property type="term" value="C:cytoplasm"/>
    <property type="evidence" value="ECO:0007669"/>
    <property type="project" value="TreeGrafter"/>
</dbReference>
<name>A0A1W6LNA4_9BACT</name>
<dbReference type="InterPro" id="IPR036736">
    <property type="entry name" value="ACP-like_sf"/>
</dbReference>
<gene>
    <name evidence="2" type="primary">dhbF</name>
    <name evidence="2" type="ORF">STSP1_01643</name>
</gene>
<dbReference type="InterPro" id="IPR009081">
    <property type="entry name" value="PP-bd_ACP"/>
</dbReference>
<evidence type="ECO:0000259" key="1">
    <source>
        <dbReference type="PROSITE" id="PS50075"/>
    </source>
</evidence>
<dbReference type="PANTHER" id="PTHR45527">
    <property type="entry name" value="NONRIBOSOMAL PEPTIDE SYNTHETASE"/>
    <property type="match status" value="1"/>
</dbReference>
<dbReference type="Gene3D" id="3.40.50.1820">
    <property type="entry name" value="alpha/beta hydrolase"/>
    <property type="match status" value="1"/>
</dbReference>
<dbReference type="SUPFAM" id="SSF53474">
    <property type="entry name" value="alpha/beta-Hydrolases"/>
    <property type="match status" value="1"/>
</dbReference>
<dbReference type="Pfam" id="PF00975">
    <property type="entry name" value="Thioesterase"/>
    <property type="match status" value="1"/>
</dbReference>
<dbReference type="Gene3D" id="3.30.300.30">
    <property type="match status" value="1"/>
</dbReference>
<dbReference type="Gene3D" id="1.10.1200.10">
    <property type="entry name" value="ACP-like"/>
    <property type="match status" value="1"/>
</dbReference>
<dbReference type="InterPro" id="IPR029058">
    <property type="entry name" value="AB_hydrolase_fold"/>
</dbReference>
<dbReference type="InterPro" id="IPR045851">
    <property type="entry name" value="AMP-bd_C_sf"/>
</dbReference>
<dbReference type="InterPro" id="IPR025110">
    <property type="entry name" value="AMP-bd_C"/>
</dbReference>
<dbReference type="Pfam" id="PF00501">
    <property type="entry name" value="AMP-binding"/>
    <property type="match status" value="1"/>
</dbReference>
<dbReference type="KEGG" id="pbp:STSP1_01643"/>
<keyword evidence="3" id="KW-1185">Reference proteome</keyword>
<dbReference type="Pfam" id="PF00550">
    <property type="entry name" value="PP-binding"/>
    <property type="match status" value="1"/>
</dbReference>
<protein>
    <submittedName>
        <fullName evidence="2">Dimodular nonribosomal peptide synthase</fullName>
    </submittedName>
</protein>
<dbReference type="CDD" id="cd05930">
    <property type="entry name" value="A_NRPS"/>
    <property type="match status" value="1"/>
</dbReference>
<dbReference type="GO" id="GO:0043041">
    <property type="term" value="P:amino acid activation for nonribosomal peptide biosynthetic process"/>
    <property type="evidence" value="ECO:0007669"/>
    <property type="project" value="TreeGrafter"/>
</dbReference>
<dbReference type="PROSITE" id="PS50075">
    <property type="entry name" value="CARRIER"/>
    <property type="match status" value="1"/>
</dbReference>
<proteinExistence type="predicted"/>
<evidence type="ECO:0000313" key="3">
    <source>
        <dbReference type="Proteomes" id="UP000193334"/>
    </source>
</evidence>
<evidence type="ECO:0000313" key="2">
    <source>
        <dbReference type="EMBL" id="ARN57244.1"/>
    </source>
</evidence>
<dbReference type="SUPFAM" id="SSF56801">
    <property type="entry name" value="Acetyl-CoA synthetase-like"/>
    <property type="match status" value="1"/>
</dbReference>
<dbReference type="Pfam" id="PF13193">
    <property type="entry name" value="AMP-binding_C"/>
    <property type="match status" value="1"/>
</dbReference>
<dbReference type="RefSeq" id="WP_085755909.1">
    <property type="nucleotide sequence ID" value="NZ_CP021023.1"/>
</dbReference>
<dbReference type="GO" id="GO:0044550">
    <property type="term" value="P:secondary metabolite biosynthetic process"/>
    <property type="evidence" value="ECO:0007669"/>
    <property type="project" value="TreeGrafter"/>
</dbReference>
<organism evidence="2 3">
    <name type="scientific">Sedimentisphaera salicampi</name>
    <dbReference type="NCBI Taxonomy" id="1941349"/>
    <lineage>
        <taxon>Bacteria</taxon>
        <taxon>Pseudomonadati</taxon>
        <taxon>Planctomycetota</taxon>
        <taxon>Phycisphaerae</taxon>
        <taxon>Sedimentisphaerales</taxon>
        <taxon>Sedimentisphaeraceae</taxon>
        <taxon>Sedimentisphaera</taxon>
    </lineage>
</organism>
<sequence>MESTKGIAEVDQSLQEKVLNVTQRVSKAAEQFPDKTAVSDENHSITFSELISVSDVIAKELLSRKIKMEEKVGISCGQSVEAVVSALAVMKVGGAYVPLDADYPDERLIYIAENSNMNVLFCIKGNPPKWAEGREIIEVDLDEILKSEFPKEHISVDYPPNTLAYSMYTSGSTGTPKGVEIEHRNLNQEIDWNIEFHELTSDDAASLVSSFSFDVSVSEVWSTLSVGARVCVAPPSKVYSPKNLIEWLCSAGITVALLGTPLAEKAIRLEWPEDCPVRTVRTMGDRLRVRPLPNLPFKLYNEYGPTECTVTVTAGLVSPEDDGKYPHIGKEVGDCVIHILDEELNPVQDGEEGELCISGGCVARGYAGMPEKTAEVFVPDPIIKGNRMYRTGDVAKMRPDGNIDYVGRRDLQVQIRGFRVELSEIEKYVLDSKNVNSAAIVASEEDDGIRLYCFIEPKSEPFNVKSLTDFLSSKLPTYMRPSGYYVLEKMPLNVNGKIDRKKLLADVVDNRIERHSRTDEIVKPRNPMEEVLWETWKQILRREDFGIYDNFFDLGGHSLMAIKMEALLSKRGLTLTFEKVINYPVISQLAAFLEFKVAGKESSDEKCIVTLNKGRKDRAPVYFLHSTSGDILGYANIVHTLGEDQPCFGFQSIGLWHIDQADKTIEQMASRYVKLLNEIQPEGPFALVGWCFGGWVAYEMAKIFRKQGRQVEILALIDAPAKLTGSKKLRQYLTIIKNLIALGPAEMTKEIVKRLKTKESDLAADVIGAHFDEQDEEFKNRYVSNRAEVYDHNLAAAYAYKAGSYDDKVVLFKAQDSELWKLRGQKLGWELVVDHLQLEIIPGEHKDLMKENSEIALRLRKMIEDISV</sequence>
<dbReference type="GO" id="GO:0031177">
    <property type="term" value="F:phosphopantetheine binding"/>
    <property type="evidence" value="ECO:0007669"/>
    <property type="project" value="TreeGrafter"/>
</dbReference>
<dbReference type="InterPro" id="IPR000873">
    <property type="entry name" value="AMP-dep_synth/lig_dom"/>
</dbReference>
<dbReference type="PANTHER" id="PTHR45527:SF1">
    <property type="entry name" value="FATTY ACID SYNTHASE"/>
    <property type="match status" value="1"/>
</dbReference>
<dbReference type="Proteomes" id="UP000193334">
    <property type="component" value="Chromosome"/>
</dbReference>
<dbReference type="SUPFAM" id="SSF47336">
    <property type="entry name" value="ACP-like"/>
    <property type="match status" value="1"/>
</dbReference>
<dbReference type="EMBL" id="CP021023">
    <property type="protein sequence ID" value="ARN57244.1"/>
    <property type="molecule type" value="Genomic_DNA"/>
</dbReference>
<dbReference type="Gene3D" id="3.40.50.12780">
    <property type="entry name" value="N-terminal domain of ligase-like"/>
    <property type="match status" value="1"/>
</dbReference>
<dbReference type="NCBIfam" id="TIGR01733">
    <property type="entry name" value="AA-adenyl-dom"/>
    <property type="match status" value="1"/>
</dbReference>
<dbReference type="AlphaFoldDB" id="A0A1W6LNA4"/>
<reference evidence="3" key="1">
    <citation type="submission" date="2017-04" db="EMBL/GenBank/DDBJ databases">
        <title>Comparative genomics and description of representatives of a novel lineage of planctomycetes thriving in anoxic sediments.</title>
        <authorList>
            <person name="Spring S."/>
            <person name="Bunk B."/>
            <person name="Sproer C."/>
        </authorList>
    </citation>
    <scope>NUCLEOTIDE SEQUENCE [LARGE SCALE GENOMIC DNA]</scope>
    <source>
        <strain evidence="3">ST-PulAB-D4</strain>
    </source>
</reference>
<dbReference type="InterPro" id="IPR042099">
    <property type="entry name" value="ANL_N_sf"/>
</dbReference>